<dbReference type="Proteomes" id="UP000440041">
    <property type="component" value="Unassembled WGS sequence"/>
</dbReference>
<protein>
    <submittedName>
        <fullName evidence="1">Uncharacterized protein</fullName>
    </submittedName>
</protein>
<comment type="caution">
    <text evidence="1">The sequence shown here is derived from an EMBL/GenBank/DDBJ whole genome shotgun (WGS) entry which is preliminary data.</text>
</comment>
<accession>A0A6A2VXS9</accession>
<gene>
    <name evidence="1" type="ORF">DSM100238_1109</name>
</gene>
<dbReference type="EMBL" id="WBSO01000006">
    <property type="protein sequence ID" value="KAB8298422.1"/>
    <property type="molecule type" value="Genomic_DNA"/>
</dbReference>
<proteinExistence type="predicted"/>
<reference evidence="1 2" key="1">
    <citation type="submission" date="2019-09" db="EMBL/GenBank/DDBJ databases">
        <title>Characterization of the phylogenetic diversity of two novel species belonging to the genus Bifidobacterium: Bifidobacterium cebidarum sp. nov. and Bifidobacterium leontopitheci sp. nov.</title>
        <authorList>
            <person name="Lugli G.A."/>
            <person name="Duranti S."/>
            <person name="Milani C."/>
            <person name="Turroni F."/>
            <person name="Ventura M."/>
        </authorList>
    </citation>
    <scope>NUCLEOTIDE SEQUENCE [LARGE SCALE GENOMIC DNA]</scope>
    <source>
        <strain evidence="1 2">DSM 100238</strain>
    </source>
</reference>
<evidence type="ECO:0000313" key="1">
    <source>
        <dbReference type="EMBL" id="KAB8298422.1"/>
    </source>
</evidence>
<name>A0A6A2VXS9_9BIFI</name>
<sequence length="55" mass="6307">MSFGVLWLLPLPRRAFGSADWLDWPLAGRVWRVRQARNHPDALVGAPWGISESFF</sequence>
<dbReference type="AlphaFoldDB" id="A0A6A2VXS9"/>
<keyword evidence="2" id="KW-1185">Reference proteome</keyword>
<organism evidence="1 2">
    <name type="scientific">Bifidobacterium apri</name>
    <dbReference type="NCBI Taxonomy" id="1769423"/>
    <lineage>
        <taxon>Bacteria</taxon>
        <taxon>Bacillati</taxon>
        <taxon>Actinomycetota</taxon>
        <taxon>Actinomycetes</taxon>
        <taxon>Bifidobacteriales</taxon>
        <taxon>Bifidobacteriaceae</taxon>
        <taxon>Bifidobacterium</taxon>
    </lineage>
</organism>
<evidence type="ECO:0000313" key="2">
    <source>
        <dbReference type="Proteomes" id="UP000440041"/>
    </source>
</evidence>